<organism evidence="1 2">
    <name type="scientific">Castanea mollissima</name>
    <name type="common">Chinese chestnut</name>
    <dbReference type="NCBI Taxonomy" id="60419"/>
    <lineage>
        <taxon>Eukaryota</taxon>
        <taxon>Viridiplantae</taxon>
        <taxon>Streptophyta</taxon>
        <taxon>Embryophyta</taxon>
        <taxon>Tracheophyta</taxon>
        <taxon>Spermatophyta</taxon>
        <taxon>Magnoliopsida</taxon>
        <taxon>eudicotyledons</taxon>
        <taxon>Gunneridae</taxon>
        <taxon>Pentapetalae</taxon>
        <taxon>rosids</taxon>
        <taxon>fabids</taxon>
        <taxon>Fagales</taxon>
        <taxon>Fagaceae</taxon>
        <taxon>Castanea</taxon>
    </lineage>
</organism>
<name>A0A8J4V632_9ROSI</name>
<dbReference type="AlphaFoldDB" id="A0A8J4V632"/>
<gene>
    <name evidence="1" type="ORF">CMV_027736</name>
</gene>
<keyword evidence="2" id="KW-1185">Reference proteome</keyword>
<evidence type="ECO:0000313" key="2">
    <source>
        <dbReference type="Proteomes" id="UP000737018"/>
    </source>
</evidence>
<comment type="caution">
    <text evidence="1">The sequence shown here is derived from an EMBL/GenBank/DDBJ whole genome shotgun (WGS) entry which is preliminary data.</text>
</comment>
<reference evidence="1" key="1">
    <citation type="submission" date="2020-03" db="EMBL/GenBank/DDBJ databases">
        <title>Castanea mollissima Vanexum genome sequencing.</title>
        <authorList>
            <person name="Staton M."/>
        </authorList>
    </citation>
    <scope>NUCLEOTIDE SEQUENCE</scope>
    <source>
        <tissue evidence="1">Leaf</tissue>
    </source>
</reference>
<dbReference type="EMBL" id="JRKL02010575">
    <property type="protein sequence ID" value="KAF3945942.1"/>
    <property type="molecule type" value="Genomic_DNA"/>
</dbReference>
<accession>A0A8J4V632</accession>
<evidence type="ECO:0000313" key="1">
    <source>
        <dbReference type="EMBL" id="KAF3945942.1"/>
    </source>
</evidence>
<protein>
    <submittedName>
        <fullName evidence="1">Uncharacterized protein</fullName>
    </submittedName>
</protein>
<dbReference type="Proteomes" id="UP000737018">
    <property type="component" value="Unassembled WGS sequence"/>
</dbReference>
<sequence length="86" mass="9790">MMHWFGLNPFWNNVNEQPGISVFVEVKIDIRMSRSRITSADVHEVNVADLYNCLHGKPVLHARLLQTRRGGATNVLETDIAYPKNS</sequence>
<proteinExistence type="predicted"/>